<evidence type="ECO:0000256" key="6">
    <source>
        <dbReference type="ARBA" id="ARBA00023014"/>
    </source>
</evidence>
<dbReference type="Gene3D" id="2.40.30.10">
    <property type="entry name" value="Translation factors"/>
    <property type="match status" value="1"/>
</dbReference>
<dbReference type="Pfam" id="PF00111">
    <property type="entry name" value="Fer2"/>
    <property type="match status" value="1"/>
</dbReference>
<keyword evidence="10" id="KW-1185">Reference proteome</keyword>
<evidence type="ECO:0000256" key="2">
    <source>
        <dbReference type="ARBA" id="ARBA00022714"/>
    </source>
</evidence>
<evidence type="ECO:0000313" key="9">
    <source>
        <dbReference type="EMBL" id="AXK84187.1"/>
    </source>
</evidence>
<protein>
    <submittedName>
        <fullName evidence="9">Oxidoreductase</fullName>
    </submittedName>
</protein>
<dbReference type="InterPro" id="IPR001041">
    <property type="entry name" value="2Fe-2S_ferredoxin-type"/>
</dbReference>
<evidence type="ECO:0000256" key="5">
    <source>
        <dbReference type="ARBA" id="ARBA00023004"/>
    </source>
</evidence>
<dbReference type="InterPro" id="IPR017927">
    <property type="entry name" value="FAD-bd_FR_type"/>
</dbReference>
<evidence type="ECO:0000256" key="3">
    <source>
        <dbReference type="ARBA" id="ARBA00022723"/>
    </source>
</evidence>
<dbReference type="Proteomes" id="UP000254889">
    <property type="component" value="Chromosome"/>
</dbReference>
<proteinExistence type="predicted"/>
<dbReference type="InterPro" id="IPR012675">
    <property type="entry name" value="Beta-grasp_dom_sf"/>
</dbReference>
<dbReference type="PANTHER" id="PTHR47354:SF1">
    <property type="entry name" value="CARNITINE MONOOXYGENASE REDUCTASE SUBUNIT"/>
    <property type="match status" value="1"/>
</dbReference>
<dbReference type="PROSITE" id="PS51384">
    <property type="entry name" value="FAD_FR"/>
    <property type="match status" value="1"/>
</dbReference>
<name>A0A346A4U0_9HYPH</name>
<evidence type="ECO:0000256" key="4">
    <source>
        <dbReference type="ARBA" id="ARBA00023002"/>
    </source>
</evidence>
<keyword evidence="1" id="KW-0285">Flavoprotein</keyword>
<sequence length="330" mass="34499">MSLEQSTSTLGHAAQSGLIEVVVVRRAVVADGVVLLDLHRRDSGHLPVFAAGAHIDLHLTGGLVRQYSLCGDPADPACYRLAIKLEASSRGGSAAVWAVAEGERLFIGAPRNNFRLAEGAGPFVLVAGGIGVTPLLAMAHELERRKADYHLHYCVRNADGAKGLAALGAAPLMGRISVHADDDPKTRLDLASVLQPRGHEARLYLCGPAAFMDLVVGRALAAGWPSDNIHLERFAATVDQAGDAFTVTAQRSGVTVTVGPGVSIAEALTRAGVAVPLSCEQGVCGTCLLDVIEGIPDHRDSFLTDNEKAANAQLAACCSRAKTARLVLDI</sequence>
<reference evidence="9 10" key="1">
    <citation type="submission" date="2018-07" db="EMBL/GenBank/DDBJ databases">
        <authorList>
            <person name="Quirk P.G."/>
            <person name="Krulwich T.A."/>
        </authorList>
    </citation>
    <scope>NUCLEOTIDE SEQUENCE [LARGE SCALE GENOMIC DNA]</scope>
    <source>
        <strain evidence="9 10">CC-BB4</strain>
    </source>
</reference>
<dbReference type="PROSITE" id="PS51085">
    <property type="entry name" value="2FE2S_FER_2"/>
    <property type="match status" value="1"/>
</dbReference>
<dbReference type="PROSITE" id="PS00197">
    <property type="entry name" value="2FE2S_FER_1"/>
    <property type="match status" value="1"/>
</dbReference>
<dbReference type="OrthoDB" id="9792185at2"/>
<evidence type="ECO:0000256" key="1">
    <source>
        <dbReference type="ARBA" id="ARBA00022630"/>
    </source>
</evidence>
<keyword evidence="5" id="KW-0408">Iron</keyword>
<dbReference type="InterPro" id="IPR039261">
    <property type="entry name" value="FNR_nucleotide-bd"/>
</dbReference>
<dbReference type="SUPFAM" id="SSF63380">
    <property type="entry name" value="Riboflavin synthase domain-like"/>
    <property type="match status" value="1"/>
</dbReference>
<dbReference type="InterPro" id="IPR017938">
    <property type="entry name" value="Riboflavin_synthase-like_b-brl"/>
</dbReference>
<dbReference type="InterPro" id="IPR036010">
    <property type="entry name" value="2Fe-2S_ferredoxin-like_sf"/>
</dbReference>
<feature type="domain" description="2Fe-2S ferredoxin-type" evidence="7">
    <location>
        <begin position="243"/>
        <end position="330"/>
    </location>
</feature>
<dbReference type="EMBL" id="CP031417">
    <property type="protein sequence ID" value="AXK84187.1"/>
    <property type="molecule type" value="Genomic_DNA"/>
</dbReference>
<feature type="domain" description="FAD-binding FR-type" evidence="8">
    <location>
        <begin position="16"/>
        <end position="117"/>
    </location>
</feature>
<evidence type="ECO:0000259" key="8">
    <source>
        <dbReference type="PROSITE" id="PS51384"/>
    </source>
</evidence>
<dbReference type="GO" id="GO:0051537">
    <property type="term" value="F:2 iron, 2 sulfur cluster binding"/>
    <property type="evidence" value="ECO:0007669"/>
    <property type="project" value="UniProtKB-KW"/>
</dbReference>
<dbReference type="SUPFAM" id="SSF52343">
    <property type="entry name" value="Ferredoxin reductase-like, C-terminal NADP-linked domain"/>
    <property type="match status" value="1"/>
</dbReference>
<keyword evidence="3" id="KW-0479">Metal-binding</keyword>
<keyword evidence="2" id="KW-0001">2Fe-2S</keyword>
<dbReference type="CDD" id="cd00207">
    <property type="entry name" value="fer2"/>
    <property type="match status" value="1"/>
</dbReference>
<dbReference type="CDD" id="cd06185">
    <property type="entry name" value="PDR_like"/>
    <property type="match status" value="1"/>
</dbReference>
<dbReference type="InterPro" id="IPR050415">
    <property type="entry name" value="MRET"/>
</dbReference>
<dbReference type="KEGG" id="ptaw:DW352_23040"/>
<organism evidence="9 10">
    <name type="scientific">Pseudolabrys taiwanensis</name>
    <dbReference type="NCBI Taxonomy" id="331696"/>
    <lineage>
        <taxon>Bacteria</taxon>
        <taxon>Pseudomonadati</taxon>
        <taxon>Pseudomonadota</taxon>
        <taxon>Alphaproteobacteria</taxon>
        <taxon>Hyphomicrobiales</taxon>
        <taxon>Xanthobacteraceae</taxon>
        <taxon>Pseudolabrys</taxon>
    </lineage>
</organism>
<dbReference type="Gene3D" id="3.40.50.80">
    <property type="entry name" value="Nucleotide-binding domain of ferredoxin-NADP reductase (FNR) module"/>
    <property type="match status" value="1"/>
</dbReference>
<dbReference type="AlphaFoldDB" id="A0A346A4U0"/>
<dbReference type="RefSeq" id="WP_115694566.1">
    <property type="nucleotide sequence ID" value="NZ_CP031417.1"/>
</dbReference>
<evidence type="ECO:0000313" key="10">
    <source>
        <dbReference type="Proteomes" id="UP000254889"/>
    </source>
</evidence>
<dbReference type="InterPro" id="IPR006058">
    <property type="entry name" value="2Fe2S_fd_BS"/>
</dbReference>
<gene>
    <name evidence="9" type="ORF">DW352_23040</name>
</gene>
<keyword evidence="6" id="KW-0411">Iron-sulfur</keyword>
<dbReference type="PRINTS" id="PR00409">
    <property type="entry name" value="PHDIOXRDTASE"/>
</dbReference>
<dbReference type="PANTHER" id="PTHR47354">
    <property type="entry name" value="NADH OXIDOREDUCTASE HCR"/>
    <property type="match status" value="1"/>
</dbReference>
<dbReference type="Gene3D" id="3.10.20.30">
    <property type="match status" value="1"/>
</dbReference>
<keyword evidence="4" id="KW-0560">Oxidoreductase</keyword>
<dbReference type="GO" id="GO:0046872">
    <property type="term" value="F:metal ion binding"/>
    <property type="evidence" value="ECO:0007669"/>
    <property type="project" value="UniProtKB-KW"/>
</dbReference>
<evidence type="ECO:0000259" key="7">
    <source>
        <dbReference type="PROSITE" id="PS51085"/>
    </source>
</evidence>
<dbReference type="GO" id="GO:0016491">
    <property type="term" value="F:oxidoreductase activity"/>
    <property type="evidence" value="ECO:0007669"/>
    <property type="project" value="UniProtKB-KW"/>
</dbReference>
<accession>A0A346A4U0</accession>
<dbReference type="SUPFAM" id="SSF54292">
    <property type="entry name" value="2Fe-2S ferredoxin-like"/>
    <property type="match status" value="1"/>
</dbReference>